<dbReference type="AlphaFoldDB" id="A0A4U8YVA6"/>
<accession>A0A4U8YVA6</accession>
<dbReference type="Proteomes" id="UP000507962">
    <property type="component" value="Unassembled WGS sequence"/>
</dbReference>
<keyword evidence="2" id="KW-1185">Reference proteome</keyword>
<protein>
    <submittedName>
        <fullName evidence="1">Uncharacterized protein</fullName>
    </submittedName>
</protein>
<reference evidence="1 2" key="1">
    <citation type="submission" date="2019-03" db="EMBL/GenBank/DDBJ databases">
        <authorList>
            <person name="Nijsse B."/>
        </authorList>
    </citation>
    <scope>NUCLEOTIDE SEQUENCE [LARGE SCALE GENOMIC DNA]</scope>
    <source>
        <strain evidence="1">Desulfoluna butyratoxydans MSL71</strain>
    </source>
</reference>
<name>A0A4U8YVA6_9BACT</name>
<dbReference type="EMBL" id="CAADHO010000029">
    <property type="protein sequence ID" value="VFQ47527.1"/>
    <property type="molecule type" value="Genomic_DNA"/>
</dbReference>
<evidence type="ECO:0000313" key="2">
    <source>
        <dbReference type="Proteomes" id="UP000507962"/>
    </source>
</evidence>
<gene>
    <name evidence="1" type="ORF">MSL71_52300</name>
</gene>
<proteinExistence type="predicted"/>
<sequence length="285" mass="32420">MSWAFLCCGVSLMVREAPPDSLRRRLGLVGCAVRTDRRTIARNRPILCRHFVLFWCHRFKVRVCLSWSDTPKADAPRPAKLCGSRTTAHDADRCLVGCAMRIDRRSIARNRPILCRHLVFFWCHRFKIRVYRAWSHTPMPLVTLNGARAAPYNSRCPSVSRRVPCAHRQAPHGPQSTDFISLSRVAFGAIGSMARVCRAWSDIPKADAFRHATRCGRRTLQPTTSSGGLVRLPVLIERRPIDRNGPILCRHFVLFLVPPVQRSVFAECGRKPRQPMPSVCAYPRF</sequence>
<organism evidence="1 2">
    <name type="scientific">Desulfoluna butyratoxydans</name>
    <dbReference type="NCBI Taxonomy" id="231438"/>
    <lineage>
        <taxon>Bacteria</taxon>
        <taxon>Pseudomonadati</taxon>
        <taxon>Thermodesulfobacteriota</taxon>
        <taxon>Desulfobacteria</taxon>
        <taxon>Desulfobacterales</taxon>
        <taxon>Desulfolunaceae</taxon>
        <taxon>Desulfoluna</taxon>
    </lineage>
</organism>
<evidence type="ECO:0000313" key="1">
    <source>
        <dbReference type="EMBL" id="VFQ47527.1"/>
    </source>
</evidence>